<evidence type="ECO:0000313" key="9">
    <source>
        <dbReference type="EMBL" id="SEB81467.1"/>
    </source>
</evidence>
<feature type="transmembrane region" description="Helical" evidence="7">
    <location>
        <begin position="254"/>
        <end position="274"/>
    </location>
</feature>
<sequence>MAMTYTATAAPPSLRAQARKASVAAALASSLEWYDFFIYGTAAALVFNKTFFDTGDPVVSAVNSFATFAVAFAARPFGGVIAGHFGDKVGRKPVLITAIVLMAVATFLIGFTPDTQLIWLAPTFLIILRVTQGLSLGAQWGGAMLLATEYAPENRRGFYGSFAQIGVPIGVLTGNLVFLVLNGTVGEPAFLAWAWRIPFWISIVMLGVGLYIHRYLEETPAFRAAETSLASAAKSTSPVLEVVRNNFATILQAAGTFIVVNAIFYATIISSLQYANVVLKIATPQVLLPILVGAGVQVVLMPVAALASDIFGRLRVYAIGVVAIGLWSVPMWLIFSQATPQNTVPIWVAVVVASALISICYGPQAALFAEMFPPHVRYSGASLGYQIATVVGGLTPIVMVALIDGELGNAWRFAAYVVLLALVALVSVGLIHRGHNNTHGATSKGIAPTSRSTAETW</sequence>
<dbReference type="EMBL" id="FNSV01000005">
    <property type="protein sequence ID" value="SEB81467.1"/>
    <property type="molecule type" value="Genomic_DNA"/>
</dbReference>
<feature type="transmembrane region" description="Helical" evidence="7">
    <location>
        <begin position="314"/>
        <end position="334"/>
    </location>
</feature>
<dbReference type="AlphaFoldDB" id="A0A1H4MF53"/>
<keyword evidence="10" id="KW-1185">Reference proteome</keyword>
<dbReference type="Gene3D" id="1.20.1250.20">
    <property type="entry name" value="MFS general substrate transporter like domains"/>
    <property type="match status" value="2"/>
</dbReference>
<feature type="transmembrane region" description="Helical" evidence="7">
    <location>
        <begin position="21"/>
        <end position="47"/>
    </location>
</feature>
<comment type="subcellular location">
    <subcellularLocation>
        <location evidence="1">Cell membrane</location>
        <topology evidence="1">Multi-pass membrane protein</topology>
    </subcellularLocation>
</comment>
<dbReference type="PANTHER" id="PTHR43045">
    <property type="entry name" value="SHIKIMATE TRANSPORTER"/>
    <property type="match status" value="1"/>
</dbReference>
<evidence type="ECO:0000256" key="1">
    <source>
        <dbReference type="ARBA" id="ARBA00004651"/>
    </source>
</evidence>
<feature type="transmembrane region" description="Helical" evidence="7">
    <location>
        <begin position="158"/>
        <end position="181"/>
    </location>
</feature>
<keyword evidence="5 7" id="KW-1133">Transmembrane helix</keyword>
<feature type="transmembrane region" description="Helical" evidence="7">
    <location>
        <begin position="409"/>
        <end position="431"/>
    </location>
</feature>
<feature type="transmembrane region" description="Helical" evidence="7">
    <location>
        <begin position="193"/>
        <end position="213"/>
    </location>
</feature>
<keyword evidence="6 7" id="KW-0472">Membrane</keyword>
<feature type="transmembrane region" description="Helical" evidence="7">
    <location>
        <begin position="59"/>
        <end position="82"/>
    </location>
</feature>
<keyword evidence="9" id="KW-0762">Sugar transport</keyword>
<evidence type="ECO:0000256" key="5">
    <source>
        <dbReference type="ARBA" id="ARBA00022989"/>
    </source>
</evidence>
<proteinExistence type="predicted"/>
<feature type="transmembrane region" description="Helical" evidence="7">
    <location>
        <begin position="286"/>
        <end position="307"/>
    </location>
</feature>
<feature type="transmembrane region" description="Helical" evidence="7">
    <location>
        <begin position="346"/>
        <end position="369"/>
    </location>
</feature>
<name>A0A1H4MF53_9NOCA</name>
<dbReference type="GO" id="GO:0022857">
    <property type="term" value="F:transmembrane transporter activity"/>
    <property type="evidence" value="ECO:0007669"/>
    <property type="project" value="InterPro"/>
</dbReference>
<keyword evidence="2" id="KW-0813">Transport</keyword>
<protein>
    <submittedName>
        <fullName evidence="9">Sugar transporter</fullName>
    </submittedName>
</protein>
<dbReference type="InterPro" id="IPR020846">
    <property type="entry name" value="MFS_dom"/>
</dbReference>
<dbReference type="InterPro" id="IPR005828">
    <property type="entry name" value="MFS_sugar_transport-like"/>
</dbReference>
<evidence type="ECO:0000256" key="2">
    <source>
        <dbReference type="ARBA" id="ARBA00022448"/>
    </source>
</evidence>
<feature type="transmembrane region" description="Helical" evidence="7">
    <location>
        <begin position="381"/>
        <end position="403"/>
    </location>
</feature>
<dbReference type="PROSITE" id="PS50850">
    <property type="entry name" value="MFS"/>
    <property type="match status" value="1"/>
</dbReference>
<dbReference type="PANTHER" id="PTHR43045:SF1">
    <property type="entry name" value="SHIKIMATE TRANSPORTER"/>
    <property type="match status" value="1"/>
</dbReference>
<accession>A0A1H4MF53</accession>
<dbReference type="InterPro" id="IPR036259">
    <property type="entry name" value="MFS_trans_sf"/>
</dbReference>
<reference evidence="10" key="1">
    <citation type="submission" date="2016-10" db="EMBL/GenBank/DDBJ databases">
        <authorList>
            <person name="Varghese N."/>
            <person name="Submissions S."/>
        </authorList>
    </citation>
    <scope>NUCLEOTIDE SEQUENCE [LARGE SCALE GENOMIC DNA]</scope>
    <source>
        <strain evidence="10">DSM 44498</strain>
    </source>
</reference>
<evidence type="ECO:0000256" key="7">
    <source>
        <dbReference type="SAM" id="Phobius"/>
    </source>
</evidence>
<gene>
    <name evidence="9" type="ORF">SAMN04490239_1773</name>
</gene>
<dbReference type="GO" id="GO:0005886">
    <property type="term" value="C:plasma membrane"/>
    <property type="evidence" value="ECO:0007669"/>
    <property type="project" value="UniProtKB-SubCell"/>
</dbReference>
<evidence type="ECO:0000256" key="3">
    <source>
        <dbReference type="ARBA" id="ARBA00022475"/>
    </source>
</evidence>
<evidence type="ECO:0000313" key="10">
    <source>
        <dbReference type="Proteomes" id="UP000183561"/>
    </source>
</evidence>
<evidence type="ECO:0000256" key="4">
    <source>
        <dbReference type="ARBA" id="ARBA00022692"/>
    </source>
</evidence>
<keyword evidence="4 7" id="KW-0812">Transmembrane</keyword>
<evidence type="ECO:0000259" key="8">
    <source>
        <dbReference type="PROSITE" id="PS50850"/>
    </source>
</evidence>
<feature type="domain" description="Major facilitator superfamily (MFS) profile" evidence="8">
    <location>
        <begin position="21"/>
        <end position="435"/>
    </location>
</feature>
<feature type="transmembrane region" description="Helical" evidence="7">
    <location>
        <begin position="94"/>
        <end position="111"/>
    </location>
</feature>
<dbReference type="OrthoDB" id="8953821at2"/>
<evidence type="ECO:0000256" key="6">
    <source>
        <dbReference type="ARBA" id="ARBA00023136"/>
    </source>
</evidence>
<dbReference type="SUPFAM" id="SSF103473">
    <property type="entry name" value="MFS general substrate transporter"/>
    <property type="match status" value="1"/>
</dbReference>
<feature type="transmembrane region" description="Helical" evidence="7">
    <location>
        <begin position="117"/>
        <end position="137"/>
    </location>
</feature>
<dbReference type="Proteomes" id="UP000183561">
    <property type="component" value="Unassembled WGS sequence"/>
</dbReference>
<dbReference type="Pfam" id="PF00083">
    <property type="entry name" value="Sugar_tr"/>
    <property type="match status" value="2"/>
</dbReference>
<organism evidence="9 10">
    <name type="scientific">Rhodococcus koreensis</name>
    <dbReference type="NCBI Taxonomy" id="99653"/>
    <lineage>
        <taxon>Bacteria</taxon>
        <taxon>Bacillati</taxon>
        <taxon>Actinomycetota</taxon>
        <taxon>Actinomycetes</taxon>
        <taxon>Mycobacteriales</taxon>
        <taxon>Nocardiaceae</taxon>
        <taxon>Rhodococcus</taxon>
    </lineage>
</organism>
<keyword evidence="3" id="KW-1003">Cell membrane</keyword>